<evidence type="ECO:0000313" key="1">
    <source>
        <dbReference type="EMBL" id="QEC63339.1"/>
    </source>
</evidence>
<dbReference type="OrthoDB" id="910810at2"/>
<protein>
    <submittedName>
        <fullName evidence="1">Uncharacterized protein</fullName>
    </submittedName>
</protein>
<name>A0A5B8UWN4_9SPHI</name>
<evidence type="ECO:0000313" key="2">
    <source>
        <dbReference type="Proteomes" id="UP000321479"/>
    </source>
</evidence>
<dbReference type="AlphaFoldDB" id="A0A5B8UWN4"/>
<dbReference type="KEGG" id="mgin:FRZ54_12390"/>
<sequence>MNQLQLYINDQLVDLNDDTPIALTFQINNLAEVQNQQGNTSNQFKLPLTQRNRMILGFPDDIAFTTAAPYKQYPAKLVQDGLEIIPYGVAELNNIEQDNANITVLSGNVDFFDAIDGKFYDMGDSASQWSGYGKNLLWKPYDHTWNVHNVATSQTKTDGWIWPVVDYGLISNSDYATPINVRYQRPGFFIKTAIDLLLKSAGYKGSGSLLQDQLYPKLICQFANDSFDHGTDVQNNVTYKSITVQTGQNVTRSHPTTANNIGSIPFAVIISDTSHYYDAAHNGYFVSEITSVTASVAFGISLSATNPSRSHDYSSKIAIQIRLYDNINVNINAGQVLVDTIVDYADRGDQTTITLKNLTVSYDQVLQPGQGIRITYEFLGYTGGTFTLYSGATFSIQNKAQGVQYGQQIQCERIFPDISQKDLLKDILQKFGIICQTNNADRTIHFNSLRDIVNNIPAAKDWTTKCIDQGKQVSFKLGNYAQANNMKYKDDDGVQPKGFADSQISVSDTTLPASADLFQSQFAATLNRPFYGGSISQILKKDPKSDENDFSLSTQPRILIDQKFNLMSIGKSVTFSDGNMSNNVVVNDWISIPYFYKPDGEFNLCFGDMPSVNNKKIPGLKTMYYPELEKVLKQTKKVIRYIMLTPRDILELNLMIPVYLQQDNAYYYINKIDAWRKAQPCKVELVRIS</sequence>
<reference evidence="1 2" key="1">
    <citation type="journal article" date="2017" name="Curr. Microbiol.">
        <title>Mucilaginibacter ginsenosidivorans sp. nov., Isolated from Soil of Ginseng Field.</title>
        <authorList>
            <person name="Kim M.M."/>
            <person name="Siddiqi M.Z."/>
            <person name="Im W.T."/>
        </authorList>
    </citation>
    <scope>NUCLEOTIDE SEQUENCE [LARGE SCALE GENOMIC DNA]</scope>
    <source>
        <strain evidence="1 2">Gsoil 3017</strain>
    </source>
</reference>
<gene>
    <name evidence="1" type="ORF">FRZ54_12390</name>
</gene>
<proteinExistence type="predicted"/>
<dbReference type="Proteomes" id="UP000321479">
    <property type="component" value="Chromosome"/>
</dbReference>
<dbReference type="EMBL" id="CP042436">
    <property type="protein sequence ID" value="QEC63339.1"/>
    <property type="molecule type" value="Genomic_DNA"/>
</dbReference>
<accession>A0A5B8UWN4</accession>
<dbReference type="RefSeq" id="WP_147031915.1">
    <property type="nucleotide sequence ID" value="NZ_CP042436.1"/>
</dbReference>
<keyword evidence="2" id="KW-1185">Reference proteome</keyword>
<organism evidence="1 2">
    <name type="scientific">Mucilaginibacter ginsenosidivorans</name>
    <dbReference type="NCBI Taxonomy" id="398053"/>
    <lineage>
        <taxon>Bacteria</taxon>
        <taxon>Pseudomonadati</taxon>
        <taxon>Bacteroidota</taxon>
        <taxon>Sphingobacteriia</taxon>
        <taxon>Sphingobacteriales</taxon>
        <taxon>Sphingobacteriaceae</taxon>
        <taxon>Mucilaginibacter</taxon>
    </lineage>
</organism>